<reference evidence="3" key="1">
    <citation type="submission" date="2020-06" db="EMBL/GenBank/DDBJ databases">
        <title>WGS assembly of Ceratodon purpureus strain R40.</title>
        <authorList>
            <person name="Carey S.B."/>
            <person name="Jenkins J."/>
            <person name="Shu S."/>
            <person name="Lovell J.T."/>
            <person name="Sreedasyam A."/>
            <person name="Maumus F."/>
            <person name="Tiley G.P."/>
            <person name="Fernandez-Pozo N."/>
            <person name="Barry K."/>
            <person name="Chen C."/>
            <person name="Wang M."/>
            <person name="Lipzen A."/>
            <person name="Daum C."/>
            <person name="Saski C.A."/>
            <person name="Payton A.C."/>
            <person name="Mcbreen J.C."/>
            <person name="Conrad R.E."/>
            <person name="Kollar L.M."/>
            <person name="Olsson S."/>
            <person name="Huttunen S."/>
            <person name="Landis J.B."/>
            <person name="Wickett N.J."/>
            <person name="Johnson M.G."/>
            <person name="Rensing S.A."/>
            <person name="Grimwood J."/>
            <person name="Schmutz J."/>
            <person name="Mcdaniel S.F."/>
        </authorList>
    </citation>
    <scope>NUCLEOTIDE SEQUENCE</scope>
    <source>
        <strain evidence="3">R40</strain>
    </source>
</reference>
<feature type="compositionally biased region" description="Gly residues" evidence="1">
    <location>
        <begin position="155"/>
        <end position="169"/>
    </location>
</feature>
<accession>A0A8T0H8X0</accession>
<dbReference type="PANTHER" id="PTHR33179:SF83">
    <property type="entry name" value="VQ DOMAIN-CONTAINING PROTEIN"/>
    <property type="match status" value="1"/>
</dbReference>
<feature type="region of interest" description="Disordered" evidence="1">
    <location>
        <begin position="1"/>
        <end position="201"/>
    </location>
</feature>
<organism evidence="3 4">
    <name type="scientific">Ceratodon purpureus</name>
    <name type="common">Fire moss</name>
    <name type="synonym">Dicranum purpureum</name>
    <dbReference type="NCBI Taxonomy" id="3225"/>
    <lineage>
        <taxon>Eukaryota</taxon>
        <taxon>Viridiplantae</taxon>
        <taxon>Streptophyta</taxon>
        <taxon>Embryophyta</taxon>
        <taxon>Bryophyta</taxon>
        <taxon>Bryophytina</taxon>
        <taxon>Bryopsida</taxon>
        <taxon>Dicranidae</taxon>
        <taxon>Pseudoditrichales</taxon>
        <taxon>Ditrichaceae</taxon>
        <taxon>Ceratodon</taxon>
    </lineage>
</organism>
<evidence type="ECO:0000259" key="2">
    <source>
        <dbReference type="Pfam" id="PF05678"/>
    </source>
</evidence>
<dbReference type="AlphaFoldDB" id="A0A8T0H8X0"/>
<feature type="compositionally biased region" description="Polar residues" evidence="1">
    <location>
        <begin position="116"/>
        <end position="131"/>
    </location>
</feature>
<dbReference type="InterPro" id="IPR039609">
    <property type="entry name" value="VQ_15/22"/>
</dbReference>
<protein>
    <recommendedName>
        <fullName evidence="2">VQ domain-containing protein</fullName>
    </recommendedName>
</protein>
<evidence type="ECO:0000313" key="4">
    <source>
        <dbReference type="Proteomes" id="UP000822688"/>
    </source>
</evidence>
<feature type="compositionally biased region" description="Low complexity" evidence="1">
    <location>
        <begin position="69"/>
        <end position="84"/>
    </location>
</feature>
<gene>
    <name evidence="3" type="ORF">KC19_7G123800</name>
</gene>
<evidence type="ECO:0000313" key="3">
    <source>
        <dbReference type="EMBL" id="KAG0567285.1"/>
    </source>
</evidence>
<feature type="compositionally biased region" description="Polar residues" evidence="1">
    <location>
        <begin position="187"/>
        <end position="201"/>
    </location>
</feature>
<keyword evidence="4" id="KW-1185">Reference proteome</keyword>
<feature type="compositionally biased region" description="Polar residues" evidence="1">
    <location>
        <begin position="40"/>
        <end position="55"/>
    </location>
</feature>
<dbReference type="PANTHER" id="PTHR33179">
    <property type="entry name" value="VQ MOTIF-CONTAINING PROTEIN"/>
    <property type="match status" value="1"/>
</dbReference>
<sequence>MAGGGSGNNVDIFNNSKPAKGTTEKKKRKRPSKKVPTTVLEANSNNFMNLVQKLTGSADELNHHAAATPNSNSPSPSPYSSPSNHTTQQEEPYQQSYYQQYLHSSSTMDDDSGSSHNYNYNPAPYSSGSYSHQDDGMARSQPMDNYGYDNYRSVGGSGGYVGSGSGSRVGGDDQDNQHDLYQGYTGRYNSNDTSDYVGYPSSSRAMENDISPFSWRDPMNHNSTSDYWYHVDPMPAMRAS</sequence>
<evidence type="ECO:0000256" key="1">
    <source>
        <dbReference type="SAM" id="MobiDB-lite"/>
    </source>
</evidence>
<feature type="compositionally biased region" description="Low complexity" evidence="1">
    <location>
        <begin position="93"/>
        <end position="107"/>
    </location>
</feature>
<feature type="domain" description="VQ" evidence="2">
    <location>
        <begin position="35"/>
        <end position="57"/>
    </location>
</feature>
<dbReference type="EMBL" id="CM026428">
    <property type="protein sequence ID" value="KAG0567285.1"/>
    <property type="molecule type" value="Genomic_DNA"/>
</dbReference>
<dbReference type="Pfam" id="PF05678">
    <property type="entry name" value="VQ"/>
    <property type="match status" value="1"/>
</dbReference>
<dbReference type="Proteomes" id="UP000822688">
    <property type="component" value="Chromosome 7"/>
</dbReference>
<comment type="caution">
    <text evidence="3">The sequence shown here is derived from an EMBL/GenBank/DDBJ whole genome shotgun (WGS) entry which is preliminary data.</text>
</comment>
<dbReference type="InterPro" id="IPR008889">
    <property type="entry name" value="VQ"/>
</dbReference>
<feature type="compositionally biased region" description="Polar residues" evidence="1">
    <location>
        <begin position="8"/>
        <end position="17"/>
    </location>
</feature>
<proteinExistence type="predicted"/>
<name>A0A8T0H8X0_CERPU</name>